<organism evidence="4 5">
    <name type="scientific">Dacryopinax primogenitus (strain DJM 731)</name>
    <name type="common">Brown rot fungus</name>
    <dbReference type="NCBI Taxonomy" id="1858805"/>
    <lineage>
        <taxon>Eukaryota</taxon>
        <taxon>Fungi</taxon>
        <taxon>Dikarya</taxon>
        <taxon>Basidiomycota</taxon>
        <taxon>Agaricomycotina</taxon>
        <taxon>Dacrymycetes</taxon>
        <taxon>Dacrymycetales</taxon>
        <taxon>Dacrymycetaceae</taxon>
        <taxon>Dacryopinax</taxon>
    </lineage>
</organism>
<comment type="similarity">
    <text evidence="1">Belongs to the short-chain dehydrogenases/reductases (SDR) family.</text>
</comment>
<gene>
    <name evidence="4" type="ORF">DACRYDRAFT_111018</name>
</gene>
<protein>
    <submittedName>
        <fullName evidence="4">Daunorubicin C-13 ketoreductase</fullName>
    </submittedName>
</protein>
<accession>M5G2P7</accession>
<dbReference type="OrthoDB" id="191139at2759"/>
<dbReference type="Gene3D" id="3.40.50.720">
    <property type="entry name" value="NAD(P)-binding Rossmann-like Domain"/>
    <property type="match status" value="1"/>
</dbReference>
<dbReference type="Pfam" id="PF00106">
    <property type="entry name" value="adh_short"/>
    <property type="match status" value="1"/>
</dbReference>
<dbReference type="InterPro" id="IPR036291">
    <property type="entry name" value="NAD(P)-bd_dom_sf"/>
</dbReference>
<dbReference type="RefSeq" id="XP_040624935.1">
    <property type="nucleotide sequence ID" value="XM_040769162.1"/>
</dbReference>
<dbReference type="EMBL" id="JH795874">
    <property type="protein sequence ID" value="EJT98037.1"/>
    <property type="molecule type" value="Genomic_DNA"/>
</dbReference>
<evidence type="ECO:0000313" key="5">
    <source>
        <dbReference type="Proteomes" id="UP000030653"/>
    </source>
</evidence>
<reference evidence="4 5" key="1">
    <citation type="journal article" date="2012" name="Science">
        <title>The Paleozoic origin of enzymatic lignin decomposition reconstructed from 31 fungal genomes.</title>
        <authorList>
            <person name="Floudas D."/>
            <person name="Binder M."/>
            <person name="Riley R."/>
            <person name="Barry K."/>
            <person name="Blanchette R.A."/>
            <person name="Henrissat B."/>
            <person name="Martinez A.T."/>
            <person name="Otillar R."/>
            <person name="Spatafora J.W."/>
            <person name="Yadav J.S."/>
            <person name="Aerts A."/>
            <person name="Benoit I."/>
            <person name="Boyd A."/>
            <person name="Carlson A."/>
            <person name="Copeland A."/>
            <person name="Coutinho P.M."/>
            <person name="de Vries R.P."/>
            <person name="Ferreira P."/>
            <person name="Findley K."/>
            <person name="Foster B."/>
            <person name="Gaskell J."/>
            <person name="Glotzer D."/>
            <person name="Gorecki P."/>
            <person name="Heitman J."/>
            <person name="Hesse C."/>
            <person name="Hori C."/>
            <person name="Igarashi K."/>
            <person name="Jurgens J.A."/>
            <person name="Kallen N."/>
            <person name="Kersten P."/>
            <person name="Kohler A."/>
            <person name="Kuees U."/>
            <person name="Kumar T.K.A."/>
            <person name="Kuo A."/>
            <person name="LaButti K."/>
            <person name="Larrondo L.F."/>
            <person name="Lindquist E."/>
            <person name="Ling A."/>
            <person name="Lombard V."/>
            <person name="Lucas S."/>
            <person name="Lundell T."/>
            <person name="Martin R."/>
            <person name="McLaughlin D.J."/>
            <person name="Morgenstern I."/>
            <person name="Morin E."/>
            <person name="Murat C."/>
            <person name="Nagy L.G."/>
            <person name="Nolan M."/>
            <person name="Ohm R.A."/>
            <person name="Patyshakuliyeva A."/>
            <person name="Rokas A."/>
            <person name="Ruiz-Duenas F.J."/>
            <person name="Sabat G."/>
            <person name="Salamov A."/>
            <person name="Samejima M."/>
            <person name="Schmutz J."/>
            <person name="Slot J.C."/>
            <person name="St John F."/>
            <person name="Stenlid J."/>
            <person name="Sun H."/>
            <person name="Sun S."/>
            <person name="Syed K."/>
            <person name="Tsang A."/>
            <person name="Wiebenga A."/>
            <person name="Young D."/>
            <person name="Pisabarro A."/>
            <person name="Eastwood D.C."/>
            <person name="Martin F."/>
            <person name="Cullen D."/>
            <person name="Grigoriev I.V."/>
            <person name="Hibbett D.S."/>
        </authorList>
    </citation>
    <scope>NUCLEOTIDE SEQUENCE [LARGE SCALE GENOMIC DNA]</scope>
    <source>
        <strain evidence="4 5">DJM-731 SS1</strain>
    </source>
</reference>
<evidence type="ECO:0000256" key="1">
    <source>
        <dbReference type="ARBA" id="ARBA00006484"/>
    </source>
</evidence>
<dbReference type="SUPFAM" id="SSF51735">
    <property type="entry name" value="NAD(P)-binding Rossmann-fold domains"/>
    <property type="match status" value="1"/>
</dbReference>
<dbReference type="STRING" id="1858805.M5G2P7"/>
<dbReference type="GeneID" id="63684224"/>
<dbReference type="InterPro" id="IPR002347">
    <property type="entry name" value="SDR_fam"/>
</dbReference>
<dbReference type="PANTHER" id="PTHR24320">
    <property type="entry name" value="RETINOL DEHYDROGENASE"/>
    <property type="match status" value="1"/>
</dbReference>
<dbReference type="OMA" id="NNEYADH"/>
<dbReference type="HOGENOM" id="CLU_010194_44_6_1"/>
<sequence>MFGRRWNPVTDIPDLTGRVAIVTGANIGLGYQTALQLANHGATVYLTTRSEAKALDTIKRLEEANPSLTDSGRLRWLELDLTLVHNAKAAAEEFLKKEARLDILVNNAGQMAADFEVTAEGLSHIMASDHVSPFAFTTALLPLLEKTARLPDADVRVVTISSIQHSYAPTSTKFVTPADFRDMCGPEESVNSSILQQTARYGQAKLANILFARELQRRWDAAGIPGISISLHPGVVHTAGAERVARSFGAGILWPLVTLFIMTPPQGAITQLFAATSPDVRQNVEKYKGQYLVPYGSVATPSAMARREGLAEELWNLSEKVVQEILEKGKID</sequence>
<keyword evidence="2" id="KW-0521">NADP</keyword>
<name>M5G2P7_DACPD</name>
<evidence type="ECO:0000313" key="4">
    <source>
        <dbReference type="EMBL" id="EJT98037.1"/>
    </source>
</evidence>
<dbReference type="GO" id="GO:0016491">
    <property type="term" value="F:oxidoreductase activity"/>
    <property type="evidence" value="ECO:0007669"/>
    <property type="project" value="UniProtKB-KW"/>
</dbReference>
<evidence type="ECO:0000256" key="3">
    <source>
        <dbReference type="ARBA" id="ARBA00023002"/>
    </source>
</evidence>
<dbReference type="AlphaFoldDB" id="M5G2P7"/>
<evidence type="ECO:0000256" key="2">
    <source>
        <dbReference type="ARBA" id="ARBA00022857"/>
    </source>
</evidence>
<dbReference type="PANTHER" id="PTHR24320:SF282">
    <property type="entry name" value="WW DOMAIN-CONTAINING OXIDOREDUCTASE"/>
    <property type="match status" value="1"/>
</dbReference>
<proteinExistence type="inferred from homology"/>
<keyword evidence="5" id="KW-1185">Reference proteome</keyword>
<keyword evidence="3" id="KW-0560">Oxidoreductase</keyword>
<dbReference type="Proteomes" id="UP000030653">
    <property type="component" value="Unassembled WGS sequence"/>
</dbReference>
<dbReference type="PRINTS" id="PR00081">
    <property type="entry name" value="GDHRDH"/>
</dbReference>